<evidence type="ECO:0000259" key="3">
    <source>
        <dbReference type="PROSITE" id="PS50181"/>
    </source>
</evidence>
<evidence type="ECO:0000313" key="6">
    <source>
        <dbReference type="Proteomes" id="UP000515151"/>
    </source>
</evidence>
<dbReference type="AlphaFoldDB" id="A0A218XAF4"/>
<reference evidence="7" key="4">
    <citation type="submission" date="2025-04" db="UniProtKB">
        <authorList>
            <consortium name="RefSeq"/>
        </authorList>
    </citation>
    <scope>IDENTIFICATION</scope>
    <source>
        <tissue evidence="7">Leaf</tissue>
    </source>
</reference>
<reference evidence="6" key="3">
    <citation type="journal article" date="2020" name="Plant Biotechnol. J.">
        <title>The pomegranate (Punica granatum L.) draft genome dissects genetic divergence between soft- and hard-seeded cultivars.</title>
        <authorList>
            <person name="Luo X."/>
            <person name="Li H."/>
            <person name="Wu Z."/>
            <person name="Yao W."/>
            <person name="Zhao P."/>
            <person name="Cao D."/>
            <person name="Yu H."/>
            <person name="Li K."/>
            <person name="Poudel K."/>
            <person name="Zhao D."/>
            <person name="Zhang F."/>
            <person name="Xia X."/>
            <person name="Chen L."/>
            <person name="Wang Q."/>
            <person name="Jing D."/>
            <person name="Cao S."/>
        </authorList>
    </citation>
    <scope>NUCLEOTIDE SEQUENCE [LARGE SCALE GENOMIC DNA]</scope>
</reference>
<dbReference type="SUPFAM" id="SSF81383">
    <property type="entry name" value="F-box domain"/>
    <property type="match status" value="1"/>
</dbReference>
<evidence type="ECO:0000313" key="7">
    <source>
        <dbReference type="RefSeq" id="XP_031377599.1"/>
    </source>
</evidence>
<evidence type="ECO:0000256" key="1">
    <source>
        <dbReference type="ARBA" id="ARBA00022441"/>
    </source>
</evidence>
<dbReference type="Proteomes" id="UP000515151">
    <property type="component" value="Chromosome 1"/>
</dbReference>
<accession>A0A218XAF4</accession>
<dbReference type="PANTHER" id="PTHR46175:SF4">
    <property type="entry name" value="BACTERIOOPSIN TRANSCRIPTIONAL ACTIVATOR"/>
    <property type="match status" value="1"/>
</dbReference>
<name>A0A218XAF4_PUNGR</name>
<dbReference type="InterPro" id="IPR015915">
    <property type="entry name" value="Kelch-typ_b-propeller"/>
</dbReference>
<feature type="region of interest" description="Disordered" evidence="2">
    <location>
        <begin position="1"/>
        <end position="25"/>
    </location>
</feature>
<evidence type="ECO:0000313" key="4">
    <source>
        <dbReference type="EMBL" id="OWM81914.1"/>
    </source>
</evidence>
<dbReference type="InterPro" id="IPR011043">
    <property type="entry name" value="Gal_Oxase/kelch_b-propeller"/>
</dbReference>
<dbReference type="OrthoDB" id="10251809at2759"/>
<dbReference type="GeneID" id="116193014"/>
<reference evidence="5" key="1">
    <citation type="journal article" date="2017" name="Plant J.">
        <title>The pomegranate (Punica granatum L.) genome and the genomics of punicalagin biosynthesis.</title>
        <authorList>
            <person name="Qin G."/>
            <person name="Xu C."/>
            <person name="Ming R."/>
            <person name="Tang H."/>
            <person name="Guyot R."/>
            <person name="Kramer E.M."/>
            <person name="Hu Y."/>
            <person name="Yi X."/>
            <person name="Qi Y."/>
            <person name="Xu X."/>
            <person name="Gao Z."/>
            <person name="Pan H."/>
            <person name="Jian J."/>
            <person name="Tian Y."/>
            <person name="Yue Z."/>
            <person name="Xu Y."/>
        </authorList>
    </citation>
    <scope>NUCLEOTIDE SEQUENCE [LARGE SCALE GENOMIC DNA]</scope>
    <source>
        <strain evidence="5">cv. Dabenzi</strain>
    </source>
</reference>
<dbReference type="InterPro" id="IPR001810">
    <property type="entry name" value="F-box_dom"/>
</dbReference>
<dbReference type="Pfam" id="PF12937">
    <property type="entry name" value="F-box-like"/>
    <property type="match status" value="1"/>
</dbReference>
<dbReference type="RefSeq" id="XP_031377599.1">
    <property type="nucleotide sequence ID" value="XM_031521739.1"/>
</dbReference>
<keyword evidence="1" id="KW-0880">Kelch repeat</keyword>
<dbReference type="PROSITE" id="PS51257">
    <property type="entry name" value="PROKAR_LIPOPROTEIN"/>
    <property type="match status" value="1"/>
</dbReference>
<sequence>MAEARAEACTGGSGTSTTTSTSCSSTSSISISISDGSPISRIAQDHLFTILLLLPVESVLSFSSTCKKFRSLACSDSLWESICRREWGLTSVDALRSSFSHHHHPGQSQGHHRTSPSNWINIYRQVSRLDSVTCYNLSDLGEEEEEEEEEAAALPVPAPRASHSLNFVSDCLVLFGGGCEGGRHLDDTWVAYIGREFRRKLLWQRVNSGFPSGRFGHTCVAVGDFLILFGGINDHGNRQNDTWVGQVGFHETLGISLVWRLLEVGSIVPPARGAHAACCIDNRKMVVHGGIGLYGLRLGDTWVLELSENLCFGMWHEIMTNPSPPARSGHSLTCIGGTQTILFGGRGLGYEVLNDVWLLDISGGNTKWVQLLYEIRDIPEGVSLPRVGHSATLILGGRLLIYGGEDSLRHRKDDFWVLDTKGIRSQGMQGNKVNSNTKGLLASSWRRLNSKGYKPSCRSFHRACADHLGRYVYVFGGMVDGLLHPAASSGLRFDGELFLVELLHSQL</sequence>
<proteinExistence type="predicted"/>
<dbReference type="FunFam" id="2.120.10.80:FF:000233">
    <property type="entry name" value="Uncharacterized protein"/>
    <property type="match status" value="1"/>
</dbReference>
<feature type="compositionally biased region" description="Low complexity" evidence="2">
    <location>
        <begin position="15"/>
        <end position="25"/>
    </location>
</feature>
<dbReference type="Pfam" id="PF24681">
    <property type="entry name" value="Kelch_KLHDC2_KLHL20_DRC7"/>
    <property type="match status" value="1"/>
</dbReference>
<dbReference type="Proteomes" id="UP000197138">
    <property type="component" value="Unassembled WGS sequence"/>
</dbReference>
<dbReference type="InterPro" id="IPR036047">
    <property type="entry name" value="F-box-like_dom_sf"/>
</dbReference>
<dbReference type="SUPFAM" id="SSF50965">
    <property type="entry name" value="Galactose oxidase, central domain"/>
    <property type="match status" value="1"/>
</dbReference>
<dbReference type="PANTHER" id="PTHR46175">
    <property type="entry name" value="BACTERIOOPSIN TRANSCRIPTIONAL ACTIVATOR"/>
    <property type="match status" value="1"/>
</dbReference>
<reference evidence="4" key="2">
    <citation type="submission" date="2017-06" db="EMBL/GenBank/DDBJ databases">
        <title>The pomegranate genome and the genomics of punicalagin biosynthesis.</title>
        <authorList>
            <person name="Xu C."/>
        </authorList>
    </citation>
    <scope>NUCLEOTIDE SEQUENCE [LARGE SCALE GENOMIC DNA]</scope>
    <source>
        <tissue evidence="4">Fresh leaf</tissue>
    </source>
</reference>
<gene>
    <name evidence="7" type="primary">LOC116193014</name>
    <name evidence="4" type="ORF">CDL15_Pgr007953</name>
</gene>
<evidence type="ECO:0000313" key="5">
    <source>
        <dbReference type="Proteomes" id="UP000197138"/>
    </source>
</evidence>
<organism evidence="4 5">
    <name type="scientific">Punica granatum</name>
    <name type="common">Pomegranate</name>
    <dbReference type="NCBI Taxonomy" id="22663"/>
    <lineage>
        <taxon>Eukaryota</taxon>
        <taxon>Viridiplantae</taxon>
        <taxon>Streptophyta</taxon>
        <taxon>Embryophyta</taxon>
        <taxon>Tracheophyta</taxon>
        <taxon>Spermatophyta</taxon>
        <taxon>Magnoliopsida</taxon>
        <taxon>eudicotyledons</taxon>
        <taxon>Gunneridae</taxon>
        <taxon>Pentapetalae</taxon>
        <taxon>rosids</taxon>
        <taxon>malvids</taxon>
        <taxon>Myrtales</taxon>
        <taxon>Lythraceae</taxon>
        <taxon>Punica</taxon>
    </lineage>
</organism>
<dbReference type="PROSITE" id="PS50181">
    <property type="entry name" value="FBOX"/>
    <property type="match status" value="1"/>
</dbReference>
<dbReference type="EMBL" id="MTKT01002214">
    <property type="protein sequence ID" value="OWM81914.1"/>
    <property type="molecule type" value="Genomic_DNA"/>
</dbReference>
<protein>
    <submittedName>
        <fullName evidence="7">F-box/kelch-repeat protein At1g51550</fullName>
    </submittedName>
</protein>
<dbReference type="Gene3D" id="2.120.10.80">
    <property type="entry name" value="Kelch-type beta propeller"/>
    <property type="match status" value="2"/>
</dbReference>
<evidence type="ECO:0000256" key="2">
    <source>
        <dbReference type="SAM" id="MobiDB-lite"/>
    </source>
</evidence>
<feature type="domain" description="F-box" evidence="3">
    <location>
        <begin position="36"/>
        <end position="82"/>
    </location>
</feature>
<dbReference type="SUPFAM" id="SSF117281">
    <property type="entry name" value="Kelch motif"/>
    <property type="match status" value="1"/>
</dbReference>
<keyword evidence="6" id="KW-1185">Reference proteome</keyword>
<dbReference type="Gene3D" id="1.20.1280.50">
    <property type="match status" value="1"/>
</dbReference>